<comment type="caution">
    <text evidence="1">The sequence shown here is derived from an EMBL/GenBank/DDBJ whole genome shotgun (WGS) entry which is preliminary data.</text>
</comment>
<dbReference type="AlphaFoldDB" id="A0A7W9ZW04"/>
<name>A0A7W9ZW04_RHILE</name>
<protein>
    <submittedName>
        <fullName evidence="1">Dienelactone hydrolase</fullName>
    </submittedName>
</protein>
<accession>A0A7W9ZW04</accession>
<evidence type="ECO:0000313" key="1">
    <source>
        <dbReference type="EMBL" id="MBB6223848.1"/>
    </source>
</evidence>
<keyword evidence="1" id="KW-0378">Hydrolase</keyword>
<organism evidence="1 2">
    <name type="scientific">Rhizobium leguminosarum</name>
    <dbReference type="NCBI Taxonomy" id="384"/>
    <lineage>
        <taxon>Bacteria</taxon>
        <taxon>Pseudomonadati</taxon>
        <taxon>Pseudomonadota</taxon>
        <taxon>Alphaproteobacteria</taxon>
        <taxon>Hyphomicrobiales</taxon>
        <taxon>Rhizobiaceae</taxon>
        <taxon>Rhizobium/Agrobacterium group</taxon>
        <taxon>Rhizobium</taxon>
    </lineage>
</organism>
<sequence>MDDNDSQKQLAIPIAGSVTRTEADAHRDWARLLINLKDENMSPTAKARKAISPTASSKVILPAMKIISAQAKKHGWDNRTSPSAWA</sequence>
<dbReference type="RefSeq" id="WP_184696332.1">
    <property type="nucleotide sequence ID" value="NZ_JACIIJ010000012.1"/>
</dbReference>
<dbReference type="GO" id="GO:0016787">
    <property type="term" value="F:hydrolase activity"/>
    <property type="evidence" value="ECO:0007669"/>
    <property type="project" value="UniProtKB-KW"/>
</dbReference>
<dbReference type="Proteomes" id="UP000517187">
    <property type="component" value="Unassembled WGS sequence"/>
</dbReference>
<proteinExistence type="predicted"/>
<gene>
    <name evidence="1" type="ORF">GGE66_004844</name>
</gene>
<dbReference type="EMBL" id="JACIIJ010000012">
    <property type="protein sequence ID" value="MBB6223848.1"/>
    <property type="molecule type" value="Genomic_DNA"/>
</dbReference>
<evidence type="ECO:0000313" key="2">
    <source>
        <dbReference type="Proteomes" id="UP000517187"/>
    </source>
</evidence>
<reference evidence="1 2" key="1">
    <citation type="submission" date="2020-08" db="EMBL/GenBank/DDBJ databases">
        <title>Genomic Encyclopedia of Type Strains, Phase IV (KMG-V): Genome sequencing to study the core and pangenomes of soil and plant-associated prokaryotes.</title>
        <authorList>
            <person name="Whitman W."/>
        </authorList>
    </citation>
    <scope>NUCLEOTIDE SEQUENCE [LARGE SCALE GENOMIC DNA]</scope>
    <source>
        <strain evidence="1 2">SEMIA 4011</strain>
    </source>
</reference>